<evidence type="ECO:0000313" key="1">
    <source>
        <dbReference type="EMBL" id="ALJ00687.1"/>
    </source>
</evidence>
<evidence type="ECO:0000313" key="2">
    <source>
        <dbReference type="Proteomes" id="UP000061382"/>
    </source>
</evidence>
<proteinExistence type="predicted"/>
<accession>A0A0P0C658</accession>
<dbReference type="Proteomes" id="UP000061382">
    <property type="component" value="Chromosome"/>
</dbReference>
<name>A0A0P0C658_9BACT</name>
<keyword evidence="2" id="KW-1185">Reference proteome</keyword>
<dbReference type="KEGG" id="rti:DC20_19025"/>
<dbReference type="RefSeq" id="WP_062545284.1">
    <property type="nucleotide sequence ID" value="NZ_CP012643.1"/>
</dbReference>
<sequence>MELLKFKGNMGSIGFADDLFGKRIHLVCPAAIGLSTCGAFVQMDGGLNSEEAEKGVSTVNQMNETGTFYPKMYMTVLPLSQFGERDDFGNIGLMKKHIEDAFEANEKYLKSAELIFDLQDMGGFDSDTALAALIEVSNLKSNLRFTKKVYFLN</sequence>
<dbReference type="PATRIC" id="fig|512763.3.peg.4175"/>
<gene>
    <name evidence="1" type="ORF">DC20_19025</name>
</gene>
<reference evidence="1 2" key="1">
    <citation type="submission" date="2015-08" db="EMBL/GenBank/DDBJ databases">
        <title>Complete genome sequence of Rufibacter tibetensis strain 1351t, a radiation-resistant bacterium from tibet plateau.</title>
        <authorList>
            <person name="Dai J."/>
        </authorList>
    </citation>
    <scope>NUCLEOTIDE SEQUENCE [LARGE SCALE GENOMIC DNA]</scope>
    <source>
        <strain evidence="1 2">1351</strain>
    </source>
</reference>
<dbReference type="EMBL" id="CP012643">
    <property type="protein sequence ID" value="ALJ00687.1"/>
    <property type="molecule type" value="Genomic_DNA"/>
</dbReference>
<organism evidence="1 2">
    <name type="scientific">Rufibacter tibetensis</name>
    <dbReference type="NCBI Taxonomy" id="512763"/>
    <lineage>
        <taxon>Bacteria</taxon>
        <taxon>Pseudomonadati</taxon>
        <taxon>Bacteroidota</taxon>
        <taxon>Cytophagia</taxon>
        <taxon>Cytophagales</taxon>
        <taxon>Hymenobacteraceae</taxon>
        <taxon>Rufibacter</taxon>
    </lineage>
</organism>
<dbReference type="OrthoDB" id="9857004at2"/>
<protein>
    <submittedName>
        <fullName evidence="1">Uncharacterized protein</fullName>
    </submittedName>
</protein>
<dbReference type="AlphaFoldDB" id="A0A0P0C658"/>